<gene>
    <name evidence="1" type="ORF">EIN_229550</name>
</gene>
<accession>A0A0A1U2Z6</accession>
<reference evidence="1 2" key="1">
    <citation type="submission" date="2012-10" db="EMBL/GenBank/DDBJ databases">
        <authorList>
            <person name="Zafar N."/>
            <person name="Inman J."/>
            <person name="Hall N."/>
            <person name="Lorenzi H."/>
            <person name="Caler E."/>
        </authorList>
    </citation>
    <scope>NUCLEOTIDE SEQUENCE [LARGE SCALE GENOMIC DNA]</scope>
    <source>
        <strain evidence="1 2">IP1</strain>
    </source>
</reference>
<dbReference type="VEuPathDB" id="AmoebaDB:EIN_229550"/>
<dbReference type="OMA" id="MITDETQ"/>
<evidence type="ECO:0000313" key="1">
    <source>
        <dbReference type="EMBL" id="ELP88422.1"/>
    </source>
</evidence>
<evidence type="ECO:0000313" key="2">
    <source>
        <dbReference type="Proteomes" id="UP000014680"/>
    </source>
</evidence>
<dbReference type="Proteomes" id="UP000014680">
    <property type="component" value="Unassembled WGS sequence"/>
</dbReference>
<protein>
    <submittedName>
        <fullName evidence="1">Uncharacterized protein</fullName>
    </submittedName>
</protein>
<dbReference type="KEGG" id="eiv:EIN_229550"/>
<dbReference type="RefSeq" id="XP_004255193.1">
    <property type="nucleotide sequence ID" value="XM_004255145.1"/>
</dbReference>
<organism evidence="1 2">
    <name type="scientific">Entamoeba invadens IP1</name>
    <dbReference type="NCBI Taxonomy" id="370355"/>
    <lineage>
        <taxon>Eukaryota</taxon>
        <taxon>Amoebozoa</taxon>
        <taxon>Evosea</taxon>
        <taxon>Archamoebae</taxon>
        <taxon>Mastigamoebida</taxon>
        <taxon>Entamoebidae</taxon>
        <taxon>Entamoeba</taxon>
    </lineage>
</organism>
<dbReference type="AlphaFoldDB" id="A0A0A1U2Z6"/>
<keyword evidence="2" id="KW-1185">Reference proteome</keyword>
<sequence length="232" mass="27442">MSSINKTREVSDKEVTKILGVLGTSVNRNGYWTRTCRKLKELIEKEYITDKTQEQYEGIVADLLKVIDERENVISKLELIEKLQIYKKCEFKKKYEDQEKVLRELSGVLSEDPFVFGKSVSQMIEDIDKRVKEVTKAKEEERVAKFEDFFHKKIDLLNDELMNNVVKRKWADTTLQPLLKKCEKENMVLTKEELEVIQKLENIKKLKSSEEEKTDYDKQIDKWNAAEIRINK</sequence>
<dbReference type="GeneID" id="14887189"/>
<dbReference type="EMBL" id="KB206756">
    <property type="protein sequence ID" value="ELP88422.1"/>
    <property type="molecule type" value="Genomic_DNA"/>
</dbReference>
<name>A0A0A1U2Z6_ENTIV</name>
<proteinExistence type="predicted"/>